<dbReference type="PANTHER" id="PTHR22923">
    <property type="entry name" value="CEREBELLIN-RELATED"/>
    <property type="match status" value="1"/>
</dbReference>
<keyword evidence="4" id="KW-0175">Coiled coil</keyword>
<feature type="coiled-coil region" evidence="4">
    <location>
        <begin position="44"/>
        <end position="100"/>
    </location>
</feature>
<feature type="coiled-coil region" evidence="4">
    <location>
        <begin position="304"/>
        <end position="331"/>
    </location>
</feature>
<evidence type="ECO:0000256" key="2">
    <source>
        <dbReference type="ARBA" id="ARBA00022525"/>
    </source>
</evidence>
<evidence type="ECO:0000256" key="1">
    <source>
        <dbReference type="ARBA" id="ARBA00004613"/>
    </source>
</evidence>
<dbReference type="PRINTS" id="PR00007">
    <property type="entry name" value="COMPLEMNTC1Q"/>
</dbReference>
<evidence type="ECO:0000256" key="5">
    <source>
        <dbReference type="SAM" id="SignalP"/>
    </source>
</evidence>
<evidence type="ECO:0000313" key="7">
    <source>
        <dbReference type="EnsemblMetazoa" id="G17918.4:cds"/>
    </source>
</evidence>
<comment type="subcellular location">
    <subcellularLocation>
        <location evidence="1">Secreted</location>
    </subcellularLocation>
</comment>
<keyword evidence="3 5" id="KW-0732">Signal</keyword>
<keyword evidence="2" id="KW-0964">Secreted</keyword>
<dbReference type="InterPro" id="IPR001073">
    <property type="entry name" value="C1q_dom"/>
</dbReference>
<dbReference type="SMART" id="SM00110">
    <property type="entry name" value="C1Q"/>
    <property type="match status" value="1"/>
</dbReference>
<dbReference type="EnsemblMetazoa" id="G17918.4">
    <property type="protein sequence ID" value="G17918.4:cds"/>
    <property type="gene ID" value="G17918"/>
</dbReference>
<sequence length="510" mass="57430">MASQNSILTFIGLFISINCSRNVFAEVTDATDGNLDLKYAIQKIEELQKIVIAQDKRISMLERRPEESEVRAEIDFRKIVKEQNDRIAQLEARIQENIDREERLLSIQPTTVPLDSISFYAYLSSSIPASVAHRIIAFDTVITNVGNAYHSHMGTFIAPKSGLYVFTWTIRLYGQTYHTTELVVNNNIVNALYFNPNDQIDGSVSSTAVVNVNQGDDVLIRTSSDYHNGEIKSGSNGRLRLVALINRINRCKVVYKFLTDSHFSAEDINGNPEWKLAFQKIQELQKTQDERISLLEKRPLELEVTELKNTVKNQGDEIAQLKARIREFETMFSTSYEDKPEEDVPLSEANEEISVSFNKPFVRKGRLLYIQPTTVPVDMVAFYAYLSSNAPASVAHHIILFDTVITNVENAYHPHMGTFIAPRSGLYVFTWTIRLYGNAYFTTELVVNNVVVNWIFLGTHNNIDGSVTGTAVVHVNQGDDVLVRTGPTHHSGSIISNNDGKSSFAGWILV</sequence>
<dbReference type="PROSITE" id="PS50871">
    <property type="entry name" value="C1Q"/>
    <property type="match status" value="2"/>
</dbReference>
<keyword evidence="8" id="KW-1185">Reference proteome</keyword>
<dbReference type="PANTHER" id="PTHR22923:SF116">
    <property type="entry name" value="C1Q DOMAIN-CONTAINING PROTEIN"/>
    <property type="match status" value="1"/>
</dbReference>
<dbReference type="Proteomes" id="UP000005408">
    <property type="component" value="Unassembled WGS sequence"/>
</dbReference>
<dbReference type="Gene3D" id="2.60.120.40">
    <property type="match status" value="2"/>
</dbReference>
<feature type="domain" description="C1q" evidence="6">
    <location>
        <begin position="112"/>
        <end position="260"/>
    </location>
</feature>
<feature type="signal peptide" evidence="5">
    <location>
        <begin position="1"/>
        <end position="25"/>
    </location>
</feature>
<protein>
    <recommendedName>
        <fullName evidence="6">C1q domain-containing protein</fullName>
    </recommendedName>
</protein>
<proteinExistence type="predicted"/>
<dbReference type="InterPro" id="IPR050822">
    <property type="entry name" value="Cerebellin_Synaptic_Org"/>
</dbReference>
<name>A0A8W8J994_MAGGI</name>
<dbReference type="SUPFAM" id="SSF49842">
    <property type="entry name" value="TNF-like"/>
    <property type="match status" value="2"/>
</dbReference>
<dbReference type="Pfam" id="PF00386">
    <property type="entry name" value="C1q"/>
    <property type="match status" value="2"/>
</dbReference>
<evidence type="ECO:0000256" key="4">
    <source>
        <dbReference type="SAM" id="Coils"/>
    </source>
</evidence>
<accession>A0A8W8J994</accession>
<evidence type="ECO:0000256" key="3">
    <source>
        <dbReference type="ARBA" id="ARBA00022729"/>
    </source>
</evidence>
<dbReference type="AlphaFoldDB" id="A0A8W8J994"/>
<evidence type="ECO:0000313" key="8">
    <source>
        <dbReference type="Proteomes" id="UP000005408"/>
    </source>
</evidence>
<dbReference type="GO" id="GO:0005576">
    <property type="term" value="C:extracellular region"/>
    <property type="evidence" value="ECO:0007669"/>
    <property type="project" value="UniProtKB-SubCell"/>
</dbReference>
<organism evidence="7 8">
    <name type="scientific">Magallana gigas</name>
    <name type="common">Pacific oyster</name>
    <name type="synonym">Crassostrea gigas</name>
    <dbReference type="NCBI Taxonomy" id="29159"/>
    <lineage>
        <taxon>Eukaryota</taxon>
        <taxon>Metazoa</taxon>
        <taxon>Spiralia</taxon>
        <taxon>Lophotrochozoa</taxon>
        <taxon>Mollusca</taxon>
        <taxon>Bivalvia</taxon>
        <taxon>Autobranchia</taxon>
        <taxon>Pteriomorphia</taxon>
        <taxon>Ostreida</taxon>
        <taxon>Ostreoidea</taxon>
        <taxon>Ostreidae</taxon>
        <taxon>Magallana</taxon>
    </lineage>
</organism>
<dbReference type="InterPro" id="IPR008983">
    <property type="entry name" value="Tumour_necrosis_fac-like_dom"/>
</dbReference>
<feature type="chain" id="PRO_5036450605" description="C1q domain-containing protein" evidence="5">
    <location>
        <begin position="26"/>
        <end position="510"/>
    </location>
</feature>
<evidence type="ECO:0000259" key="6">
    <source>
        <dbReference type="PROSITE" id="PS50871"/>
    </source>
</evidence>
<reference evidence="7" key="1">
    <citation type="submission" date="2022-08" db="UniProtKB">
        <authorList>
            <consortium name="EnsemblMetazoa"/>
        </authorList>
    </citation>
    <scope>IDENTIFICATION</scope>
    <source>
        <strain evidence="7">05x7-T-G4-1.051#20</strain>
    </source>
</reference>
<feature type="domain" description="C1q" evidence="6">
    <location>
        <begin position="375"/>
        <end position="510"/>
    </location>
</feature>